<reference evidence="2 3" key="2">
    <citation type="submission" date="2019-08" db="EMBL/GenBank/DDBJ databases">
        <title>Amycolatopsis acidicola sp. nov., isolated from peat swamp forest soil.</title>
        <authorList>
            <person name="Srisuk N."/>
        </authorList>
    </citation>
    <scope>NUCLEOTIDE SEQUENCE [LARGE SCALE GENOMIC DNA]</scope>
    <source>
        <strain evidence="2 3">TBRC 6029</strain>
    </source>
</reference>
<gene>
    <name evidence="2" type="ORF">FNH05_30050</name>
</gene>
<keyword evidence="3" id="KW-1185">Reference proteome</keyword>
<proteinExistence type="predicted"/>
<evidence type="ECO:0000256" key="1">
    <source>
        <dbReference type="SAM" id="MobiDB-lite"/>
    </source>
</evidence>
<dbReference type="Proteomes" id="UP000320011">
    <property type="component" value="Unassembled WGS sequence"/>
</dbReference>
<feature type="compositionally biased region" description="Low complexity" evidence="1">
    <location>
        <begin position="122"/>
        <end position="133"/>
    </location>
</feature>
<dbReference type="RefSeq" id="WP_144592224.1">
    <property type="nucleotide sequence ID" value="NZ_VJWX01000443.1"/>
</dbReference>
<evidence type="ECO:0000313" key="3">
    <source>
        <dbReference type="Proteomes" id="UP000320011"/>
    </source>
</evidence>
<comment type="caution">
    <text evidence="2">The sequence shown here is derived from an EMBL/GenBank/DDBJ whole genome shotgun (WGS) entry which is preliminary data.</text>
</comment>
<name>A0A558AWH7_9PSEU</name>
<organism evidence="2 3">
    <name type="scientific">Amycolatopsis rhizosphaerae</name>
    <dbReference type="NCBI Taxonomy" id="2053003"/>
    <lineage>
        <taxon>Bacteria</taxon>
        <taxon>Bacillati</taxon>
        <taxon>Actinomycetota</taxon>
        <taxon>Actinomycetes</taxon>
        <taxon>Pseudonocardiales</taxon>
        <taxon>Pseudonocardiaceae</taxon>
        <taxon>Amycolatopsis</taxon>
    </lineage>
</organism>
<accession>A0A558AWH7</accession>
<evidence type="ECO:0000313" key="2">
    <source>
        <dbReference type="EMBL" id="TVT28619.1"/>
    </source>
</evidence>
<reference evidence="2 3" key="1">
    <citation type="submission" date="2019-07" db="EMBL/GenBank/DDBJ databases">
        <authorList>
            <person name="Duangmal K."/>
            <person name="Teo W.F.A."/>
        </authorList>
    </citation>
    <scope>NUCLEOTIDE SEQUENCE [LARGE SCALE GENOMIC DNA]</scope>
    <source>
        <strain evidence="2 3">TBRC 6029</strain>
    </source>
</reference>
<protein>
    <submittedName>
        <fullName evidence="2">Uncharacterized protein</fullName>
    </submittedName>
</protein>
<sequence>MSAGSGEEAGKEPLSDLIDDLIQQLMKEPSRAPKEAAYEQDPLGAALTEAAIASLSRPVSRTSTFEQLLISQAIASALAESLAPALAKALTPEIMKAFGQTSNAEQHHKRPASSGGSPETARQQGNQGQGRPR</sequence>
<dbReference type="AlphaFoldDB" id="A0A558AWH7"/>
<feature type="region of interest" description="Disordered" evidence="1">
    <location>
        <begin position="98"/>
        <end position="133"/>
    </location>
</feature>
<dbReference type="EMBL" id="VJWX01000443">
    <property type="protein sequence ID" value="TVT28619.1"/>
    <property type="molecule type" value="Genomic_DNA"/>
</dbReference>